<evidence type="ECO:0000313" key="4">
    <source>
        <dbReference type="Proteomes" id="UP000187283"/>
    </source>
</evidence>
<proteinExistence type="predicted"/>
<feature type="compositionally biased region" description="Low complexity" evidence="1">
    <location>
        <begin position="103"/>
        <end position="112"/>
    </location>
</feature>
<feature type="compositionally biased region" description="Pro residues" evidence="1">
    <location>
        <begin position="85"/>
        <end position="102"/>
    </location>
</feature>
<evidence type="ECO:0000256" key="2">
    <source>
        <dbReference type="SAM" id="Phobius"/>
    </source>
</evidence>
<keyword evidence="2" id="KW-0472">Membrane</keyword>
<accession>A0A1R1XJQ6</accession>
<evidence type="ECO:0000313" key="3">
    <source>
        <dbReference type="EMBL" id="OMJ14869.1"/>
    </source>
</evidence>
<feature type="transmembrane region" description="Helical" evidence="2">
    <location>
        <begin position="172"/>
        <end position="193"/>
    </location>
</feature>
<comment type="caution">
    <text evidence="3">The sequence shown here is derived from an EMBL/GenBank/DDBJ whole genome shotgun (WGS) entry which is preliminary data.</text>
</comment>
<gene>
    <name evidence="3" type="ORF">AYI70_g7628</name>
</gene>
<sequence>MHAAFTQHTACAYNFISRASSSVPTSYSAPTSPNVPNTHSATTSHKIPNTHSAPFSPKVHNSHYVTTPYAPKPPYDPTSSSVSKPPNPLSLPPPLTPQPPLPSASTPSSPPNTLSLLASLPLPLSNRLIPSPPLYLPPINSSKSPSTQPPQSKLLTVLYAPLPSADVNSHSFFLPTVLVFLFFTTITISHYLLFHLHFPYLPCCSQFTHSPSFLNFFVVSTSKSVAVFS</sequence>
<name>A0A1R1XJQ6_9FUNG</name>
<organism evidence="3 4">
    <name type="scientific">Smittium culicis</name>
    <dbReference type="NCBI Taxonomy" id="133412"/>
    <lineage>
        <taxon>Eukaryota</taxon>
        <taxon>Fungi</taxon>
        <taxon>Fungi incertae sedis</taxon>
        <taxon>Zoopagomycota</taxon>
        <taxon>Kickxellomycotina</taxon>
        <taxon>Harpellomycetes</taxon>
        <taxon>Harpellales</taxon>
        <taxon>Legeriomycetaceae</taxon>
        <taxon>Smittium</taxon>
    </lineage>
</organism>
<keyword evidence="2" id="KW-0812">Transmembrane</keyword>
<protein>
    <submittedName>
        <fullName evidence="3">Uncharacterized protein</fullName>
    </submittedName>
</protein>
<keyword evidence="4" id="KW-1185">Reference proteome</keyword>
<feature type="region of interest" description="Disordered" evidence="1">
    <location>
        <begin position="22"/>
        <end position="112"/>
    </location>
</feature>
<keyword evidence="2" id="KW-1133">Transmembrane helix</keyword>
<evidence type="ECO:0000256" key="1">
    <source>
        <dbReference type="SAM" id="MobiDB-lite"/>
    </source>
</evidence>
<dbReference type="Proteomes" id="UP000187283">
    <property type="component" value="Unassembled WGS sequence"/>
</dbReference>
<dbReference type="AlphaFoldDB" id="A0A1R1XJQ6"/>
<feature type="compositionally biased region" description="Polar residues" evidence="1">
    <location>
        <begin position="22"/>
        <end position="53"/>
    </location>
</feature>
<reference evidence="3 4" key="1">
    <citation type="submission" date="2017-01" db="EMBL/GenBank/DDBJ databases">
        <authorList>
            <person name="Mah S.A."/>
            <person name="Swanson W.J."/>
            <person name="Moy G.W."/>
            <person name="Vacquier V.D."/>
        </authorList>
    </citation>
    <scope>NUCLEOTIDE SEQUENCE [LARGE SCALE GENOMIC DNA]</scope>
    <source>
        <strain evidence="3 4">GSMNP</strain>
    </source>
</reference>
<dbReference type="EMBL" id="LSSN01002870">
    <property type="protein sequence ID" value="OMJ14869.1"/>
    <property type="molecule type" value="Genomic_DNA"/>
</dbReference>